<dbReference type="InterPro" id="IPR045338">
    <property type="entry name" value="DUF6535"/>
</dbReference>
<keyword evidence="1" id="KW-0812">Transmembrane</keyword>
<dbReference type="EMBL" id="JAUEPU010000099">
    <property type="protein sequence ID" value="KAK0478066.1"/>
    <property type="molecule type" value="Genomic_DNA"/>
</dbReference>
<organism evidence="3 4">
    <name type="scientific">Armillaria luteobubalina</name>
    <dbReference type="NCBI Taxonomy" id="153913"/>
    <lineage>
        <taxon>Eukaryota</taxon>
        <taxon>Fungi</taxon>
        <taxon>Dikarya</taxon>
        <taxon>Basidiomycota</taxon>
        <taxon>Agaricomycotina</taxon>
        <taxon>Agaricomycetes</taxon>
        <taxon>Agaricomycetidae</taxon>
        <taxon>Agaricales</taxon>
        <taxon>Marasmiineae</taxon>
        <taxon>Physalacriaceae</taxon>
        <taxon>Armillaria</taxon>
    </lineage>
</organism>
<protein>
    <recommendedName>
        <fullName evidence="2">DUF6535 domain-containing protein</fullName>
    </recommendedName>
</protein>
<accession>A0AA39P5Q7</accession>
<proteinExistence type="predicted"/>
<sequence>MPPPLLHQLLLLQPMRRELGIKRLYPAVKKGNDSYDYEQKYPEDAPYEEAAPAARVWRTYEDESRVHDANMVEKSRDNVDVLLVFAGLFSAVVTTLVAQTSQSLQPNYSAMSVSLLYESVLVQRAIANGSSVNTVAPSPFNPTIAFVPATTDVWVNGLWFTSLFLSLTTALVAVLVKQWLHHYIALPSGTPRDRSLTRQFRYAGFQKWYVQVIIGLLPALMHLALAIFLVGLVIFLHPLRAAPSWIICAGTGLVYTAYGVATILPTLFPQWTLGDLVYVFLRRAIPRGVTWSRYRRREFLSSLRDRDLSAMFRYLPRVQARPQALMKIESKFVRQMSTKLAAEALHWLLKVSSNPTVQSIVIQSIGGLPMASEARFLELRGDSAGTMRFLWQSLLERCLLEMKHSGRSYIEPVPGMELKIGRLLRFDPNRRWTRYDAFLDTTPSLYSTELAAAILSNGYTLHDRETLNQSVSLGVFLMDSTRSSKLSPRSWYHLLMVRSQDVFSPLNPDNDHYANMFPLLLCFAISKSFTSPPESRVEGFNSPLVLVFEDALPYCIDKIYDDVLSMFSKFIEDPPSANQSAELPKSLRTLAVAIKFLLHRLSLPNYNMSHTTILDSLTDLAQWIQEHILRSQEAAALILIIDS</sequence>
<keyword evidence="1" id="KW-0472">Membrane</keyword>
<dbReference type="Proteomes" id="UP001175228">
    <property type="component" value="Unassembled WGS sequence"/>
</dbReference>
<feature type="domain" description="DUF6535" evidence="2">
    <location>
        <begin position="57"/>
        <end position="237"/>
    </location>
</feature>
<evidence type="ECO:0000259" key="2">
    <source>
        <dbReference type="Pfam" id="PF20153"/>
    </source>
</evidence>
<evidence type="ECO:0000256" key="1">
    <source>
        <dbReference type="SAM" id="Phobius"/>
    </source>
</evidence>
<gene>
    <name evidence="3" type="ORF">EDD18DRAFT_876177</name>
</gene>
<dbReference type="Pfam" id="PF20153">
    <property type="entry name" value="DUF6535"/>
    <property type="match status" value="1"/>
</dbReference>
<feature type="transmembrane region" description="Helical" evidence="1">
    <location>
        <begin position="208"/>
        <end position="236"/>
    </location>
</feature>
<keyword evidence="1" id="KW-1133">Transmembrane helix</keyword>
<evidence type="ECO:0000313" key="4">
    <source>
        <dbReference type="Proteomes" id="UP001175228"/>
    </source>
</evidence>
<evidence type="ECO:0000313" key="3">
    <source>
        <dbReference type="EMBL" id="KAK0478066.1"/>
    </source>
</evidence>
<feature type="transmembrane region" description="Helical" evidence="1">
    <location>
        <begin position="242"/>
        <end position="264"/>
    </location>
</feature>
<feature type="transmembrane region" description="Helical" evidence="1">
    <location>
        <begin position="157"/>
        <end position="176"/>
    </location>
</feature>
<keyword evidence="4" id="KW-1185">Reference proteome</keyword>
<reference evidence="3" key="1">
    <citation type="submission" date="2023-06" db="EMBL/GenBank/DDBJ databases">
        <authorList>
            <consortium name="Lawrence Berkeley National Laboratory"/>
            <person name="Ahrendt S."/>
            <person name="Sahu N."/>
            <person name="Indic B."/>
            <person name="Wong-Bajracharya J."/>
            <person name="Merenyi Z."/>
            <person name="Ke H.-M."/>
            <person name="Monk M."/>
            <person name="Kocsube S."/>
            <person name="Drula E."/>
            <person name="Lipzen A."/>
            <person name="Balint B."/>
            <person name="Henrissat B."/>
            <person name="Andreopoulos B."/>
            <person name="Martin F.M."/>
            <person name="Harder C.B."/>
            <person name="Rigling D."/>
            <person name="Ford K.L."/>
            <person name="Foster G.D."/>
            <person name="Pangilinan J."/>
            <person name="Papanicolaou A."/>
            <person name="Barry K."/>
            <person name="LaButti K."/>
            <person name="Viragh M."/>
            <person name="Koriabine M."/>
            <person name="Yan M."/>
            <person name="Riley R."/>
            <person name="Champramary S."/>
            <person name="Plett K.L."/>
            <person name="Tsai I.J."/>
            <person name="Slot J."/>
            <person name="Sipos G."/>
            <person name="Plett J."/>
            <person name="Nagy L.G."/>
            <person name="Grigoriev I.V."/>
        </authorList>
    </citation>
    <scope>NUCLEOTIDE SEQUENCE</scope>
    <source>
        <strain evidence="3">HWK02</strain>
    </source>
</reference>
<comment type="caution">
    <text evidence="3">The sequence shown here is derived from an EMBL/GenBank/DDBJ whole genome shotgun (WGS) entry which is preliminary data.</text>
</comment>
<feature type="transmembrane region" description="Helical" evidence="1">
    <location>
        <begin position="81"/>
        <end position="101"/>
    </location>
</feature>
<dbReference type="AlphaFoldDB" id="A0AA39P5Q7"/>
<name>A0AA39P5Q7_9AGAR</name>